<dbReference type="NCBIfam" id="TIGR02212">
    <property type="entry name" value="lolCE"/>
    <property type="match status" value="1"/>
</dbReference>
<evidence type="ECO:0000256" key="3">
    <source>
        <dbReference type="ARBA" id="ARBA00022448"/>
    </source>
</evidence>
<dbReference type="InterPro" id="IPR051447">
    <property type="entry name" value="Lipoprotein-release_system"/>
</dbReference>
<dbReference type="RefSeq" id="WP_018937609.1">
    <property type="nucleotide sequence ID" value="NZ_CP011367.1"/>
</dbReference>
<keyword evidence="11" id="KW-0132">Cell division</keyword>
<keyword evidence="7 8" id="KW-0472">Membrane</keyword>
<dbReference type="PANTHER" id="PTHR30489">
    <property type="entry name" value="LIPOPROTEIN-RELEASING SYSTEM TRANSMEMBRANE PROTEIN LOLE"/>
    <property type="match status" value="1"/>
</dbReference>
<keyword evidence="12" id="KW-1185">Reference proteome</keyword>
<keyword evidence="3" id="KW-0813">Transport</keyword>
<gene>
    <name evidence="11" type="ORF">TVD_06455</name>
</gene>
<evidence type="ECO:0000256" key="5">
    <source>
        <dbReference type="ARBA" id="ARBA00022692"/>
    </source>
</evidence>
<evidence type="ECO:0000259" key="9">
    <source>
        <dbReference type="Pfam" id="PF02687"/>
    </source>
</evidence>
<reference evidence="11 12" key="1">
    <citation type="submission" date="2015-04" db="EMBL/GenBank/DDBJ databases">
        <title>Complete Sequence for the Genome of the Thioalkalivibrio versutus D301.</title>
        <authorList>
            <person name="Mu T."/>
            <person name="Zhou J."/>
            <person name="Xu X."/>
        </authorList>
    </citation>
    <scope>NUCLEOTIDE SEQUENCE [LARGE SCALE GENOMIC DNA]</scope>
    <source>
        <strain evidence="11 12">D301</strain>
    </source>
</reference>
<feature type="transmembrane region" description="Helical" evidence="8">
    <location>
        <begin position="382"/>
        <end position="402"/>
    </location>
</feature>
<keyword evidence="6 8" id="KW-1133">Transmembrane helix</keyword>
<dbReference type="InterPro" id="IPR025857">
    <property type="entry name" value="MacB_PCD"/>
</dbReference>
<dbReference type="GO" id="GO:0051301">
    <property type="term" value="P:cell division"/>
    <property type="evidence" value="ECO:0007669"/>
    <property type="project" value="UniProtKB-KW"/>
</dbReference>
<comment type="similarity">
    <text evidence="2">Belongs to the ABC-4 integral membrane protein family. LolC/E subfamily.</text>
</comment>
<dbReference type="GO" id="GO:0098797">
    <property type="term" value="C:plasma membrane protein complex"/>
    <property type="evidence" value="ECO:0007669"/>
    <property type="project" value="TreeGrafter"/>
</dbReference>
<evidence type="ECO:0000259" key="10">
    <source>
        <dbReference type="Pfam" id="PF12704"/>
    </source>
</evidence>
<evidence type="ECO:0000313" key="11">
    <source>
        <dbReference type="EMBL" id="AKJ95023.1"/>
    </source>
</evidence>
<evidence type="ECO:0000313" key="12">
    <source>
        <dbReference type="Proteomes" id="UP000064201"/>
    </source>
</evidence>
<evidence type="ECO:0000256" key="6">
    <source>
        <dbReference type="ARBA" id="ARBA00022989"/>
    </source>
</evidence>
<dbReference type="GO" id="GO:0042953">
    <property type="term" value="P:lipoprotein transport"/>
    <property type="evidence" value="ECO:0007669"/>
    <property type="project" value="InterPro"/>
</dbReference>
<dbReference type="GO" id="GO:0044874">
    <property type="term" value="P:lipoprotein localization to outer membrane"/>
    <property type="evidence" value="ECO:0007669"/>
    <property type="project" value="TreeGrafter"/>
</dbReference>
<dbReference type="STRING" id="106634.TVD_06455"/>
<feature type="transmembrane region" description="Helical" evidence="8">
    <location>
        <begin position="26"/>
        <end position="48"/>
    </location>
</feature>
<dbReference type="OrthoDB" id="9808461at2"/>
<evidence type="ECO:0000256" key="1">
    <source>
        <dbReference type="ARBA" id="ARBA00004651"/>
    </source>
</evidence>
<accession>A0A0G3G1B2</accession>
<comment type="subcellular location">
    <subcellularLocation>
        <location evidence="1">Cell membrane</location>
        <topology evidence="1">Multi-pass membrane protein</topology>
    </subcellularLocation>
</comment>
<dbReference type="Pfam" id="PF02687">
    <property type="entry name" value="FtsX"/>
    <property type="match status" value="1"/>
</dbReference>
<evidence type="ECO:0000256" key="4">
    <source>
        <dbReference type="ARBA" id="ARBA00022475"/>
    </source>
</evidence>
<evidence type="ECO:0000256" key="7">
    <source>
        <dbReference type="ARBA" id="ARBA00023136"/>
    </source>
</evidence>
<dbReference type="InterPro" id="IPR011925">
    <property type="entry name" value="LolCE_TM"/>
</dbReference>
<feature type="domain" description="MacB-like periplasmic core" evidence="10">
    <location>
        <begin position="27"/>
        <end position="237"/>
    </location>
</feature>
<dbReference type="InterPro" id="IPR003838">
    <property type="entry name" value="ABC3_permease_C"/>
</dbReference>
<dbReference type="PANTHER" id="PTHR30489:SF0">
    <property type="entry name" value="LIPOPROTEIN-RELEASING SYSTEM TRANSMEMBRANE PROTEIN LOLE"/>
    <property type="match status" value="1"/>
</dbReference>
<proteinExistence type="inferred from homology"/>
<organism evidence="11 12">
    <name type="scientific">Thioalkalivibrio versutus</name>
    <dbReference type="NCBI Taxonomy" id="106634"/>
    <lineage>
        <taxon>Bacteria</taxon>
        <taxon>Pseudomonadati</taxon>
        <taxon>Pseudomonadota</taxon>
        <taxon>Gammaproteobacteria</taxon>
        <taxon>Chromatiales</taxon>
        <taxon>Ectothiorhodospiraceae</taxon>
        <taxon>Thioalkalivibrio</taxon>
    </lineage>
</organism>
<keyword evidence="4" id="KW-1003">Cell membrane</keyword>
<dbReference type="Pfam" id="PF12704">
    <property type="entry name" value="MacB_PCD"/>
    <property type="match status" value="1"/>
</dbReference>
<protein>
    <submittedName>
        <fullName evidence="11">Cell division protein FtsX</fullName>
    </submittedName>
</protein>
<sequence length="416" mass="45464">MFRPLTLAIGLRYTRAKRRNHFISFISVVSIIGLVLGVMALITVLSVMNGFERELRERILGMASHATIGEANGGLRDWERLQREAPDIDDRVVAAAPYVQGEAMLSARGNISGALIRGVEPEAEERVARIGEHMIRGELGSLEGGRYRVVLGRELAAELRVQVGDSIILMAPQASVSPAGVMPRMRRFEVSGLFEVGMYEYDRGTAFIHLEDAQAVFQMGDQVTGLRLRLTDMMQAGVIARDVAAQLDGLFRVSDWTRQHANLFRAIQMEKMVMFIILSLIVAVAAFNIVSTLIMLVTDKQGDIAILRTLGLSPAGIMVIFMVQGVVIGAIGILLGTAAGVALASNIDVVVPFIERLVGVEFLSAEVYYISDLPSELKLSDVLRVGILGFLLTVVATLFPAWRAARTQPAEALRYD</sequence>
<dbReference type="Proteomes" id="UP000064201">
    <property type="component" value="Chromosome"/>
</dbReference>
<evidence type="ECO:0000256" key="2">
    <source>
        <dbReference type="ARBA" id="ARBA00005236"/>
    </source>
</evidence>
<dbReference type="KEGG" id="tvr:TVD_06455"/>
<keyword evidence="5 8" id="KW-0812">Transmembrane</keyword>
<feature type="transmembrane region" description="Helical" evidence="8">
    <location>
        <begin position="273"/>
        <end position="297"/>
    </location>
</feature>
<name>A0A0G3G1B2_9GAMM</name>
<dbReference type="AlphaFoldDB" id="A0A0G3G1B2"/>
<evidence type="ECO:0000256" key="8">
    <source>
        <dbReference type="SAM" id="Phobius"/>
    </source>
</evidence>
<feature type="transmembrane region" description="Helical" evidence="8">
    <location>
        <begin position="317"/>
        <end position="341"/>
    </location>
</feature>
<keyword evidence="11" id="KW-0131">Cell cycle</keyword>
<feature type="domain" description="ABC3 transporter permease C-terminal" evidence="9">
    <location>
        <begin position="276"/>
        <end position="409"/>
    </location>
</feature>
<dbReference type="PATRIC" id="fig|106634.4.peg.1320"/>
<dbReference type="EMBL" id="CP011367">
    <property type="protein sequence ID" value="AKJ95023.1"/>
    <property type="molecule type" value="Genomic_DNA"/>
</dbReference>